<keyword evidence="1 2" id="KW-0812">Transmembrane</keyword>
<dbReference type="PaxDb" id="3880-AES68443"/>
<dbReference type="EnsemblPlants" id="AES68443">
    <property type="protein sequence ID" value="AES68443"/>
    <property type="gene ID" value="MTR_3g008320"/>
</dbReference>
<keyword evidence="1" id="KW-0472">Membrane</keyword>
<organism evidence="2 4">
    <name type="scientific">Medicago truncatula</name>
    <name type="common">Barrel medic</name>
    <name type="synonym">Medicago tribuloides</name>
    <dbReference type="NCBI Taxonomy" id="3880"/>
    <lineage>
        <taxon>Eukaryota</taxon>
        <taxon>Viridiplantae</taxon>
        <taxon>Streptophyta</taxon>
        <taxon>Embryophyta</taxon>
        <taxon>Tracheophyta</taxon>
        <taxon>Spermatophyta</taxon>
        <taxon>Magnoliopsida</taxon>
        <taxon>eudicotyledons</taxon>
        <taxon>Gunneridae</taxon>
        <taxon>Pentapetalae</taxon>
        <taxon>rosids</taxon>
        <taxon>fabids</taxon>
        <taxon>Fabales</taxon>
        <taxon>Fabaceae</taxon>
        <taxon>Papilionoideae</taxon>
        <taxon>50 kb inversion clade</taxon>
        <taxon>NPAAA clade</taxon>
        <taxon>Hologalegina</taxon>
        <taxon>IRL clade</taxon>
        <taxon>Trifolieae</taxon>
        <taxon>Medicago</taxon>
    </lineage>
</organism>
<evidence type="ECO:0000256" key="1">
    <source>
        <dbReference type="SAM" id="Phobius"/>
    </source>
</evidence>
<name>G7IVM4_MEDTR</name>
<keyword evidence="1" id="KW-1133">Transmembrane helix</keyword>
<reference evidence="2 4" key="2">
    <citation type="journal article" date="2014" name="BMC Genomics">
        <title>An improved genome release (version Mt4.0) for the model legume Medicago truncatula.</title>
        <authorList>
            <person name="Tang H."/>
            <person name="Krishnakumar V."/>
            <person name="Bidwell S."/>
            <person name="Rosen B."/>
            <person name="Chan A."/>
            <person name="Zhou S."/>
            <person name="Gentzbittel L."/>
            <person name="Childs K.L."/>
            <person name="Yandell M."/>
            <person name="Gundlach H."/>
            <person name="Mayer K.F."/>
            <person name="Schwartz D.C."/>
            <person name="Town C.D."/>
        </authorList>
    </citation>
    <scope>GENOME REANNOTATION</scope>
    <source>
        <strain evidence="3 4">cv. Jemalong A17</strain>
    </source>
</reference>
<dbReference type="AlphaFoldDB" id="G7IVM4"/>
<keyword evidence="4" id="KW-1185">Reference proteome</keyword>
<evidence type="ECO:0000313" key="3">
    <source>
        <dbReference type="EnsemblPlants" id="AES68443"/>
    </source>
</evidence>
<sequence length="127" mass="14772">MSTSCRCTRCTKTSFTRHDETGGSFCSCSSCGPPNDYGAKGYNRNSKIMIYAKVLLFFNIILMLCLHIYARWYLLQSRHRRNRIRHRAQLVFFTDDQTNVVVTTVTCRIDATSSLLFPCYFTMRRIT</sequence>
<evidence type="ECO:0000313" key="4">
    <source>
        <dbReference type="Proteomes" id="UP000002051"/>
    </source>
</evidence>
<dbReference type="Proteomes" id="UP000002051">
    <property type="component" value="Chromosome 3"/>
</dbReference>
<gene>
    <name evidence="2" type="ordered locus">MTR_3g008320</name>
</gene>
<reference evidence="2 4" key="1">
    <citation type="journal article" date="2011" name="Nature">
        <title>The Medicago genome provides insight into the evolution of rhizobial symbioses.</title>
        <authorList>
            <person name="Young N.D."/>
            <person name="Debelle F."/>
            <person name="Oldroyd G.E."/>
            <person name="Geurts R."/>
            <person name="Cannon S.B."/>
            <person name="Udvardi M.K."/>
            <person name="Benedito V.A."/>
            <person name="Mayer K.F."/>
            <person name="Gouzy J."/>
            <person name="Schoof H."/>
            <person name="Van de Peer Y."/>
            <person name="Proost S."/>
            <person name="Cook D.R."/>
            <person name="Meyers B.C."/>
            <person name="Spannagl M."/>
            <person name="Cheung F."/>
            <person name="De Mita S."/>
            <person name="Krishnakumar V."/>
            <person name="Gundlach H."/>
            <person name="Zhou S."/>
            <person name="Mudge J."/>
            <person name="Bharti A.K."/>
            <person name="Murray J.D."/>
            <person name="Naoumkina M.A."/>
            <person name="Rosen B."/>
            <person name="Silverstein K.A."/>
            <person name="Tang H."/>
            <person name="Rombauts S."/>
            <person name="Zhao P.X."/>
            <person name="Zhou P."/>
            <person name="Barbe V."/>
            <person name="Bardou P."/>
            <person name="Bechner M."/>
            <person name="Bellec A."/>
            <person name="Berger A."/>
            <person name="Berges H."/>
            <person name="Bidwell S."/>
            <person name="Bisseling T."/>
            <person name="Choisne N."/>
            <person name="Couloux A."/>
            <person name="Denny R."/>
            <person name="Deshpande S."/>
            <person name="Dai X."/>
            <person name="Doyle J.J."/>
            <person name="Dudez A.M."/>
            <person name="Farmer A.D."/>
            <person name="Fouteau S."/>
            <person name="Franken C."/>
            <person name="Gibelin C."/>
            <person name="Gish J."/>
            <person name="Goldstein S."/>
            <person name="Gonzalez A.J."/>
            <person name="Green P.J."/>
            <person name="Hallab A."/>
            <person name="Hartog M."/>
            <person name="Hua A."/>
            <person name="Humphray S.J."/>
            <person name="Jeong D.H."/>
            <person name="Jing Y."/>
            <person name="Jocker A."/>
            <person name="Kenton S.M."/>
            <person name="Kim D.J."/>
            <person name="Klee K."/>
            <person name="Lai H."/>
            <person name="Lang C."/>
            <person name="Lin S."/>
            <person name="Macmil S.L."/>
            <person name="Magdelenat G."/>
            <person name="Matthews L."/>
            <person name="McCorrison J."/>
            <person name="Monaghan E.L."/>
            <person name="Mun J.H."/>
            <person name="Najar F.Z."/>
            <person name="Nicholson C."/>
            <person name="Noirot C."/>
            <person name="O'Bleness M."/>
            <person name="Paule C.R."/>
            <person name="Poulain J."/>
            <person name="Prion F."/>
            <person name="Qin B."/>
            <person name="Qu C."/>
            <person name="Retzel E.F."/>
            <person name="Riddle C."/>
            <person name="Sallet E."/>
            <person name="Samain S."/>
            <person name="Samson N."/>
            <person name="Sanders I."/>
            <person name="Saurat O."/>
            <person name="Scarpelli C."/>
            <person name="Schiex T."/>
            <person name="Segurens B."/>
            <person name="Severin A.J."/>
            <person name="Sherrier D.J."/>
            <person name="Shi R."/>
            <person name="Sims S."/>
            <person name="Singer S.R."/>
            <person name="Sinharoy S."/>
            <person name="Sterck L."/>
            <person name="Viollet A."/>
            <person name="Wang B.B."/>
            <person name="Wang K."/>
            <person name="Wang M."/>
            <person name="Wang X."/>
            <person name="Warfsmann J."/>
            <person name="Weissenbach J."/>
            <person name="White D.D."/>
            <person name="White J.D."/>
            <person name="Wiley G.B."/>
            <person name="Wincker P."/>
            <person name="Xing Y."/>
            <person name="Yang L."/>
            <person name="Yao Z."/>
            <person name="Ying F."/>
            <person name="Zhai J."/>
            <person name="Zhou L."/>
            <person name="Zuber A."/>
            <person name="Denarie J."/>
            <person name="Dixon R.A."/>
            <person name="May G.D."/>
            <person name="Schwartz D.C."/>
            <person name="Rogers J."/>
            <person name="Quetier F."/>
            <person name="Town C.D."/>
            <person name="Roe B.A."/>
        </authorList>
    </citation>
    <scope>NUCLEOTIDE SEQUENCE [LARGE SCALE GENOMIC DNA]</scope>
    <source>
        <strain evidence="2">A17</strain>
        <strain evidence="3 4">cv. Jemalong A17</strain>
    </source>
</reference>
<dbReference type="HOGENOM" id="CLU_1973793_0_0_1"/>
<reference evidence="3" key="3">
    <citation type="submission" date="2015-04" db="UniProtKB">
        <authorList>
            <consortium name="EnsemblPlants"/>
        </authorList>
    </citation>
    <scope>IDENTIFICATION</scope>
    <source>
        <strain evidence="3">cv. Jemalong A17</strain>
    </source>
</reference>
<feature type="transmembrane region" description="Helical" evidence="1">
    <location>
        <begin position="50"/>
        <end position="74"/>
    </location>
</feature>
<accession>G7IVM4</accession>
<protein>
    <submittedName>
        <fullName evidence="2">Transmembrane protein, putative</fullName>
    </submittedName>
</protein>
<proteinExistence type="predicted"/>
<dbReference type="EMBL" id="CM001219">
    <property type="protein sequence ID" value="AES68443.1"/>
    <property type="molecule type" value="Genomic_DNA"/>
</dbReference>
<evidence type="ECO:0000313" key="2">
    <source>
        <dbReference type="EMBL" id="AES68443.1"/>
    </source>
</evidence>